<comment type="caution">
    <text evidence="11">The sequence shown here is derived from an EMBL/GenBank/DDBJ whole genome shotgun (WGS) entry which is preliminary data.</text>
</comment>
<comment type="subcellular location">
    <subcellularLocation>
        <location evidence="10">Cell membrane</location>
        <topology evidence="10">Peripheral membrane protein</topology>
    </subcellularLocation>
    <subcellularLocation>
        <location evidence="2">Membrane</location>
        <topology evidence="2">Peripheral membrane protein</topology>
    </subcellularLocation>
</comment>
<evidence type="ECO:0000256" key="3">
    <source>
        <dbReference type="ARBA" id="ARBA00007681"/>
    </source>
</evidence>
<dbReference type="GO" id="GO:0046933">
    <property type="term" value="F:proton-transporting ATP synthase activity, rotational mechanism"/>
    <property type="evidence" value="ECO:0007669"/>
    <property type="project" value="UniProtKB-UniRule"/>
</dbReference>
<dbReference type="PROSITE" id="PS00153">
    <property type="entry name" value="ATPASE_GAMMA"/>
    <property type="match status" value="1"/>
</dbReference>
<dbReference type="HAMAP" id="MF_00815">
    <property type="entry name" value="ATP_synth_gamma_bact"/>
    <property type="match status" value="1"/>
</dbReference>
<dbReference type="GO" id="GO:0045259">
    <property type="term" value="C:proton-transporting ATP synthase complex"/>
    <property type="evidence" value="ECO:0007669"/>
    <property type="project" value="UniProtKB-KW"/>
</dbReference>
<protein>
    <recommendedName>
        <fullName evidence="10">ATP synthase gamma chain</fullName>
    </recommendedName>
    <alternativeName>
        <fullName evidence="10">ATP synthase F1 sector gamma subunit</fullName>
    </alternativeName>
    <alternativeName>
        <fullName evidence="10">F-ATPase gamma subunit</fullName>
    </alternativeName>
</protein>
<dbReference type="Proteomes" id="UP000714915">
    <property type="component" value="Unassembled WGS sequence"/>
</dbReference>
<dbReference type="AlphaFoldDB" id="A0A955L9P7"/>
<dbReference type="EMBL" id="JAGQLF010000008">
    <property type="protein sequence ID" value="MCA9386618.1"/>
    <property type="molecule type" value="Genomic_DNA"/>
</dbReference>
<sequence length="324" mass="36582">MVNTKEIKKRINSVKNTKKITKAMEMIAAVKMRKAIQAAVNTRDYSALANNLMDNLSGKKIDHPLARNKSIEEFDNSFENQVKSDKPEFTGKHLLIVITSNRGLCGSYNAKIIKKAYEFISKEKKTEEVFDVLAIGSKAALFAKRNKLNLISLFDSIGDTPTYDELLPVSNLVQEKFLNGTYDKVTLFFTNYISGLSQEVIQRQLLPISRESIIESFEQVGDERTKKDHNKNKFDSIEISEYEYEPNKKRVLNYLLPMLVEVLIYQAVLESSASEHSSRMMAMKNASDSASEMIDNLTLEFNKGRQAAITQEISEIVGGAVALE</sequence>
<dbReference type="CDD" id="cd12151">
    <property type="entry name" value="F1-ATPase_gamma"/>
    <property type="match status" value="1"/>
</dbReference>
<evidence type="ECO:0000313" key="12">
    <source>
        <dbReference type="Proteomes" id="UP000714915"/>
    </source>
</evidence>
<dbReference type="Gene3D" id="3.40.1380.10">
    <property type="match status" value="1"/>
</dbReference>
<dbReference type="GO" id="GO:0042777">
    <property type="term" value="P:proton motive force-driven plasma membrane ATP synthesis"/>
    <property type="evidence" value="ECO:0007669"/>
    <property type="project" value="UniProtKB-UniRule"/>
</dbReference>
<keyword evidence="8 10" id="KW-0139">CF(1)</keyword>
<comment type="subunit">
    <text evidence="10">F-type ATPases have 2 components, CF(1) - the catalytic core - and CF(0) - the membrane proton channel. CF(1) has five subunits: alpha(3), beta(3), gamma(1), delta(1), epsilon(1). CF(0) has three main subunits: a, b and c.</text>
</comment>
<evidence type="ECO:0000256" key="6">
    <source>
        <dbReference type="ARBA" id="ARBA00023065"/>
    </source>
</evidence>
<keyword evidence="5 10" id="KW-0375">Hydrogen ion transport</keyword>
<dbReference type="GO" id="GO:0005886">
    <property type="term" value="C:plasma membrane"/>
    <property type="evidence" value="ECO:0007669"/>
    <property type="project" value="UniProtKB-SubCell"/>
</dbReference>
<name>A0A955L9P7_9BACT</name>
<proteinExistence type="inferred from homology"/>
<dbReference type="InterPro" id="IPR000131">
    <property type="entry name" value="ATP_synth_F1_gsu"/>
</dbReference>
<reference evidence="11" key="1">
    <citation type="submission" date="2020-04" db="EMBL/GenBank/DDBJ databases">
        <authorList>
            <person name="Zhang T."/>
        </authorList>
    </citation>
    <scope>NUCLEOTIDE SEQUENCE</scope>
    <source>
        <strain evidence="11">HKST-UBA09</strain>
    </source>
</reference>
<evidence type="ECO:0000256" key="2">
    <source>
        <dbReference type="ARBA" id="ARBA00004170"/>
    </source>
</evidence>
<dbReference type="InterPro" id="IPR035968">
    <property type="entry name" value="ATP_synth_F1_ATPase_gsu"/>
</dbReference>
<dbReference type="SUPFAM" id="SSF52943">
    <property type="entry name" value="ATP synthase (F1-ATPase), gamma subunit"/>
    <property type="match status" value="1"/>
</dbReference>
<dbReference type="GO" id="GO:0005524">
    <property type="term" value="F:ATP binding"/>
    <property type="evidence" value="ECO:0007669"/>
    <property type="project" value="UniProtKB-UniRule"/>
</dbReference>
<accession>A0A955L9P7</accession>
<evidence type="ECO:0000256" key="1">
    <source>
        <dbReference type="ARBA" id="ARBA00003456"/>
    </source>
</evidence>
<dbReference type="Gene3D" id="1.10.287.80">
    <property type="entry name" value="ATP synthase, gamma subunit, helix hairpin domain"/>
    <property type="match status" value="2"/>
</dbReference>
<dbReference type="Pfam" id="PF00231">
    <property type="entry name" value="ATP-synt"/>
    <property type="match status" value="1"/>
</dbReference>
<dbReference type="PANTHER" id="PTHR11693">
    <property type="entry name" value="ATP SYNTHASE GAMMA CHAIN"/>
    <property type="match status" value="1"/>
</dbReference>
<dbReference type="InterPro" id="IPR023632">
    <property type="entry name" value="ATP_synth_F1_gsu_CS"/>
</dbReference>
<evidence type="ECO:0000256" key="9">
    <source>
        <dbReference type="ARBA" id="ARBA00023310"/>
    </source>
</evidence>
<keyword evidence="4 10" id="KW-0813">Transport</keyword>
<keyword evidence="10" id="KW-1003">Cell membrane</keyword>
<dbReference type="PANTHER" id="PTHR11693:SF22">
    <property type="entry name" value="ATP SYNTHASE SUBUNIT GAMMA, MITOCHONDRIAL"/>
    <property type="match status" value="1"/>
</dbReference>
<organism evidence="11 12">
    <name type="scientific">Candidatus Dojkabacteria bacterium</name>
    <dbReference type="NCBI Taxonomy" id="2099670"/>
    <lineage>
        <taxon>Bacteria</taxon>
        <taxon>Candidatus Dojkabacteria</taxon>
    </lineage>
</organism>
<reference evidence="11" key="2">
    <citation type="journal article" date="2021" name="Microbiome">
        <title>Successional dynamics and alternative stable states in a saline activated sludge microbial community over 9 years.</title>
        <authorList>
            <person name="Wang Y."/>
            <person name="Ye J."/>
            <person name="Ju F."/>
            <person name="Liu L."/>
            <person name="Boyd J.A."/>
            <person name="Deng Y."/>
            <person name="Parks D.H."/>
            <person name="Jiang X."/>
            <person name="Yin X."/>
            <person name="Woodcroft B.J."/>
            <person name="Tyson G.W."/>
            <person name="Hugenholtz P."/>
            <person name="Polz M.F."/>
            <person name="Zhang T."/>
        </authorList>
    </citation>
    <scope>NUCLEOTIDE SEQUENCE</scope>
    <source>
        <strain evidence="11">HKST-UBA09</strain>
    </source>
</reference>
<gene>
    <name evidence="10 11" type="primary">atpG</name>
    <name evidence="11" type="ORF">KC669_01145</name>
</gene>
<keyword evidence="7 10" id="KW-0472">Membrane</keyword>
<dbReference type="NCBIfam" id="TIGR01146">
    <property type="entry name" value="ATPsyn_F1gamma"/>
    <property type="match status" value="1"/>
</dbReference>
<keyword evidence="9 10" id="KW-0066">ATP synthesis</keyword>
<evidence type="ECO:0000256" key="8">
    <source>
        <dbReference type="ARBA" id="ARBA00023196"/>
    </source>
</evidence>
<evidence type="ECO:0000256" key="5">
    <source>
        <dbReference type="ARBA" id="ARBA00022781"/>
    </source>
</evidence>
<evidence type="ECO:0000313" key="11">
    <source>
        <dbReference type="EMBL" id="MCA9386618.1"/>
    </source>
</evidence>
<dbReference type="PRINTS" id="PR00126">
    <property type="entry name" value="ATPASEGAMMA"/>
</dbReference>
<comment type="function">
    <text evidence="1 10">Produces ATP from ADP in the presence of a proton gradient across the membrane. The gamma chain is believed to be important in regulating ATPase activity and the flow of protons through the CF(0) complex.</text>
</comment>
<evidence type="ECO:0000256" key="7">
    <source>
        <dbReference type="ARBA" id="ARBA00023136"/>
    </source>
</evidence>
<keyword evidence="6 10" id="KW-0406">Ion transport</keyword>
<evidence type="ECO:0000256" key="10">
    <source>
        <dbReference type="HAMAP-Rule" id="MF_00815"/>
    </source>
</evidence>
<evidence type="ECO:0000256" key="4">
    <source>
        <dbReference type="ARBA" id="ARBA00022448"/>
    </source>
</evidence>
<comment type="similarity">
    <text evidence="3 10">Belongs to the ATPase gamma chain family.</text>
</comment>